<comment type="caution">
    <text evidence="2">The sequence shown here is derived from an EMBL/GenBank/DDBJ whole genome shotgun (WGS) entry which is preliminary data.</text>
</comment>
<keyword evidence="1" id="KW-0472">Membrane</keyword>
<accession>A0A9W6WCB4</accession>
<organism evidence="2 3">
    <name type="scientific">Actinorhabdospora filicis</name>
    <dbReference type="NCBI Taxonomy" id="1785913"/>
    <lineage>
        <taxon>Bacteria</taxon>
        <taxon>Bacillati</taxon>
        <taxon>Actinomycetota</taxon>
        <taxon>Actinomycetes</taxon>
        <taxon>Micromonosporales</taxon>
        <taxon>Micromonosporaceae</taxon>
        <taxon>Actinorhabdospora</taxon>
    </lineage>
</organism>
<sequence length="132" mass="14307">MGVSVRYARFYPISGLVLGGLSLVLNLWVLLLGGGLTSFCALIPGALFFYFGVTGWKKEYFSYYRGTITVGAILGPITREIPSGRGGTIVVRDGRIRLLRDGKERGAGVAKWASYTPDWDKAVAAIRSETKG</sequence>
<protein>
    <submittedName>
        <fullName evidence="2">Uncharacterized protein</fullName>
    </submittedName>
</protein>
<gene>
    <name evidence="2" type="ORF">Afil01_52280</name>
</gene>
<reference evidence="2" key="1">
    <citation type="submission" date="2023-03" db="EMBL/GenBank/DDBJ databases">
        <title>Actinorhabdospora filicis NBRC 111898.</title>
        <authorList>
            <person name="Ichikawa N."/>
            <person name="Sato H."/>
            <person name="Tonouchi N."/>
        </authorList>
    </citation>
    <scope>NUCLEOTIDE SEQUENCE</scope>
    <source>
        <strain evidence="2">NBRC 111898</strain>
    </source>
</reference>
<evidence type="ECO:0000256" key="1">
    <source>
        <dbReference type="SAM" id="Phobius"/>
    </source>
</evidence>
<keyword evidence="3" id="KW-1185">Reference proteome</keyword>
<feature type="transmembrane region" description="Helical" evidence="1">
    <location>
        <begin position="12"/>
        <end position="30"/>
    </location>
</feature>
<proteinExistence type="predicted"/>
<dbReference type="RefSeq" id="WP_285665588.1">
    <property type="nucleotide sequence ID" value="NZ_BSTX01000004.1"/>
</dbReference>
<dbReference type="Proteomes" id="UP001165079">
    <property type="component" value="Unassembled WGS sequence"/>
</dbReference>
<keyword evidence="1" id="KW-1133">Transmembrane helix</keyword>
<dbReference type="AlphaFoldDB" id="A0A9W6WCB4"/>
<evidence type="ECO:0000313" key="2">
    <source>
        <dbReference type="EMBL" id="GLZ80421.1"/>
    </source>
</evidence>
<keyword evidence="1" id="KW-0812">Transmembrane</keyword>
<evidence type="ECO:0000313" key="3">
    <source>
        <dbReference type="Proteomes" id="UP001165079"/>
    </source>
</evidence>
<name>A0A9W6WCB4_9ACTN</name>
<feature type="transmembrane region" description="Helical" evidence="1">
    <location>
        <begin position="36"/>
        <end position="56"/>
    </location>
</feature>
<dbReference type="EMBL" id="BSTX01000004">
    <property type="protein sequence ID" value="GLZ80421.1"/>
    <property type="molecule type" value="Genomic_DNA"/>
</dbReference>